<feature type="compositionally biased region" description="Gly residues" evidence="11">
    <location>
        <begin position="1447"/>
        <end position="1456"/>
    </location>
</feature>
<proteinExistence type="predicted"/>
<keyword evidence="8" id="KW-0393">Immunoglobulin domain</keyword>
<evidence type="ECO:0000256" key="2">
    <source>
        <dbReference type="ARBA" id="ARBA00004216"/>
    </source>
</evidence>
<feature type="compositionally biased region" description="Gly residues" evidence="11">
    <location>
        <begin position="1695"/>
        <end position="1707"/>
    </location>
</feature>
<evidence type="ECO:0000256" key="1">
    <source>
        <dbReference type="ARBA" id="ARBA00004123"/>
    </source>
</evidence>
<dbReference type="GO" id="GO:0005634">
    <property type="term" value="C:nucleus"/>
    <property type="evidence" value="ECO:0007669"/>
    <property type="project" value="UniProtKB-SubCell"/>
</dbReference>
<evidence type="ECO:0000256" key="11">
    <source>
        <dbReference type="SAM" id="MobiDB-lite"/>
    </source>
</evidence>
<comment type="subunit">
    <text evidence="9">Interacts with FLNC. Interacts with KY.</text>
</comment>
<dbReference type="PANTHER" id="PTHR13817:SF138">
    <property type="entry name" value="IMMUNOGLOBULIN-LIKE AND FIBRONECTIN TYPE III DOMAIN-CONTAINING PROTEIN 1"/>
    <property type="match status" value="1"/>
</dbReference>
<dbReference type="FunFam" id="2.60.40.10:FF:001097">
    <property type="entry name" value="Immunoglobulin-like and fibronectin type III domain-containing protein 1"/>
    <property type="match status" value="1"/>
</dbReference>
<dbReference type="InParanoid" id="A0A5F5PZP4"/>
<keyword evidence="6" id="KW-1015">Disulfide bond</keyword>
<evidence type="ECO:0000256" key="8">
    <source>
        <dbReference type="ARBA" id="ARBA00023319"/>
    </source>
</evidence>
<feature type="compositionally biased region" description="Gly residues" evidence="11">
    <location>
        <begin position="1076"/>
        <end position="1093"/>
    </location>
</feature>
<dbReference type="InterPro" id="IPR040849">
    <property type="entry name" value="MyBP-C_THB"/>
</dbReference>
<dbReference type="Proteomes" id="UP000002281">
    <property type="component" value="Unplaced"/>
</dbReference>
<feature type="compositionally biased region" description="Basic and acidic residues" evidence="11">
    <location>
        <begin position="1825"/>
        <end position="1840"/>
    </location>
</feature>
<dbReference type="FunFam" id="2.60.40.10:FF:000032">
    <property type="entry name" value="palladin isoform X1"/>
    <property type="match status" value="1"/>
</dbReference>
<dbReference type="PANTHER" id="PTHR13817">
    <property type="entry name" value="TITIN"/>
    <property type="match status" value="1"/>
</dbReference>
<dbReference type="PROSITE" id="PS50835">
    <property type="entry name" value="IG_LIKE"/>
    <property type="match status" value="5"/>
</dbReference>
<feature type="compositionally biased region" description="Polar residues" evidence="11">
    <location>
        <begin position="806"/>
        <end position="818"/>
    </location>
</feature>
<dbReference type="SMART" id="SM00409">
    <property type="entry name" value="IG"/>
    <property type="match status" value="6"/>
</dbReference>
<feature type="compositionally biased region" description="Gly residues" evidence="11">
    <location>
        <begin position="852"/>
        <end position="876"/>
    </location>
</feature>
<feature type="compositionally biased region" description="Basic and acidic residues" evidence="11">
    <location>
        <begin position="1389"/>
        <end position="1399"/>
    </location>
</feature>
<evidence type="ECO:0000259" key="12">
    <source>
        <dbReference type="PROSITE" id="PS50835"/>
    </source>
</evidence>
<protein>
    <recommendedName>
        <fullName evidence="10">Immunoglobulin-like and fibronectin type III domain-containing protein 1</fullName>
    </recommendedName>
</protein>
<dbReference type="FunFam" id="2.60.40.10:FF:001435">
    <property type="entry name" value="Immunoglobulin-like and fibronectin type III domain-containing 1"/>
    <property type="match status" value="1"/>
</dbReference>
<feature type="compositionally biased region" description="Basic and acidic residues" evidence="11">
    <location>
        <begin position="1583"/>
        <end position="1621"/>
    </location>
</feature>
<evidence type="ECO:0000313" key="14">
    <source>
        <dbReference type="Ensembl" id="ENSECAP00000054011.2"/>
    </source>
</evidence>
<dbReference type="SUPFAM" id="SSF48726">
    <property type="entry name" value="Immunoglobulin"/>
    <property type="match status" value="6"/>
</dbReference>
<dbReference type="SMART" id="SM00408">
    <property type="entry name" value="IGc2"/>
    <property type="match status" value="4"/>
</dbReference>
<evidence type="ECO:0000256" key="4">
    <source>
        <dbReference type="ARBA" id="ARBA00022737"/>
    </source>
</evidence>
<dbReference type="FunFam" id="2.60.40.10:FF:001232">
    <property type="entry name" value="Immunoglobulin-like and fibronectin type III domain-containing 1"/>
    <property type="match status" value="1"/>
</dbReference>
<sequence>MAGKPFQRSSIPGVSIRQLVEEVPQGCRLPSFDQKPVTLALQEGRNAIFRAVVSGEPRPLVRWQCSKGSLSNSSKYEISSGPGGREHTLQINKLTGEDTDQYRCTAINMYGEAMCSARLTVIEVGFRKSRKRVKEPQEDLRKELAEFRKLLKKRAPPAPEKKVDMEQVWQLLMTADRKDYERICMKYGIVDFRGMLHKLRQMQKEREHKISQYVNILANLRHIKVSKDGVASFHLELDLKDLGSKIYLYKDGEMIPYGFDNQTKHCLRHLGKHYHFQIKDLQPEDAGIYQVKVEDTEIFSTELDASAIPPHVVVPLTEARCKERGDAVFECVLSGPCPDAAWNFQHRPLRRGNKYEVSVSPDGLTHQLVVRGARFSDMGLYSLSTGFHASSAWLVVEAGKDKDLLTTSADHQLQARAAQTSEAEDSWSLSGKGGTAREQGRIGSSLDGAGLASGLQLSAGPDRGGLDGHDSSLVGDKGAADSVWGPGQARKGFLEAEGGSVALPGDGQLRREGGWDRGLPGRAQGQQEGLESGLDLREGQQQGRGRDGDGGSRLAGGWEAGSGRPWAGGAGGRWEGKEHREENGSELDGHGQQLLWGAQRGPGIGKRALRGSQSGPAGSRSEEEEMEILQGESLAEMEGGDDPSRARGRGAARAVWGSGAGLGGAGDSSGAGGPGALGSPGERGSSSKAGRGRESGGSWAGSDADHGEARGFWGSEESPGQTSAGKDFSGRKFPLGRGGPEAKGEGSLLGAEDGGPGASMGGGKGYRTSLGGSGGPRGWEGDEQGLRGREGQGTAGALGEAGDGSRSLQYSQGWTAGQSGAGGAGRIEAESAGPWDDTQSSLSKTGAHHGPGVWGSGGEKGGVGGAQVTGLMGSGQGVDARSHRLIGSPGLGAQGSGGTLGDTDGLRGPGAVGSDPDFWNGSWGSGGKGSRGEMGYKDGLGGPGGMDSRYGDGLGYSRGVGSEKGAGYRDGSGGPGEMGSGQGAGYRVSSGAPGETESEVGGGYRHGSGVPGGTWSGDKDGYGPARRGSGRLAGIKSGSSGPDGGPMDEAGMHPEARDVPGGQGDAGPGGRHRSDGGLGSPGKAGSVGRGGLGASATVEAVGEGQVGAEPGDSGRIRPWGQTGDYGGFKASGALGSFGEGGHEDGSGGPGATEPRSLRAGGKVSDGDGPRGRGAGASGAGAADWDDTRRPEALAPHAGAGSTSRGAYGSGNALGYGDGSAGGRTAYGGGSRELGPGGMGPGGEAGFRDGAGGLGGTGSGAGPGYRDGIGGSGERGSVDKADYRKDFGGPEGDGLGGPGRMGSGGEAGYGDGLGGPGRMGSGGEAGYRGGSGGPGEIGSEGEMGYRDGSGGFGVTGSLAGGGYEGGPRGQEAQGRRSASWAASEGSDGGTSKKDGAERGRGVGHVDGTGPGVGSGQTGILGTADGTGHRGPGVLGMPRGPQILPDGQGSKGGLGASGTPGSPGDREATSRKGRSADQAGGMGTSGCLGGRGAVEGEAWAGTAALDSGREQDSWKAGPGTEDRGREAGPGAPAPQGAGDALLGGRRMGEGSGSSAGAGQEDQRFGQDSTGAGKQLPGSRAPSALQEKDAAFHGTHEGPEGSRGWDRAPGQEEARGWRGSRFPDSKGSGPGRGRSSGPGVSGVLDKETYSDGEKGLTQKPGDTGPQGAWNGLDGPFGIKDSGDRSGGIQDLGAQPGKGLRGGRGSLGGEGSLEAENDKARGPGALKESQGWGAAESSRLDGRLGAPRNRAQTQLGAEAGAAKRGGADEARGLGRLPGETSRGGLGEALHQDQQQDPLSHPGSRRGGREARWDADGQGRDATQSPRSRYRPDGPDAGRFSEEARGPAGHFSQGLVDTEVQWGEDAVLSCTLTHDLGPGTWLKDGVKLGAQDGVIFEQDGLVHRLLIAHVQGTQAGRYTFVAGSQQSEATLTVHDAPVIPPDVTEKLREPLVVKAGKPVTMKVPFQSRLPVQAAWRKDGAEVLGRSSGGPQVTLGDDFTRLCLSSASRKDRGQYSVTLRSDGGSAQAELTLQVLDKPQPPQGPLEVQDCQGAGVSLRWRPPRDDGGRAVEHYMVERRQAGRSTWLNVGEPPGDSTSFTDAHVERGKKYAFRVRAVTSEGAGEALESAEVLLAPEALPGPPSAPTILSASSKAITLTWTAPQGPGSAHILGYLVEKRKKGSHTWTAANDRPVPERKWTVADVRQGCQYEFRVTAVAPSGPGEPGPPSDAVFARDPMRPPGPVRDLQVTDTSNTSITLSWARPDTQEGDEAQGYVVELRGSDSLKWTRCHTGTVPGPTYTAKGLRPRESYFMRVTAVNDGGPGQPTTLDTLVQAVPVTVCPKFRLDSSMKDSLTVRAGDTIRVPVPFEAAPMPEVTWLKDGLPLPRRSVTSTKDGLTQLLVPSASPSDAGLYTVVLRGLQGKEATHSFLLRVAACPRAPGPIRLQENVPGTVTAEWEPSPDEGGDSPLHYEVFTRCLGLGPWRLAADGLHTNRFTLLGVLPGLEYHFRVVAKNELGASQPSDTSEPWCIPRHRDAFMVKTPRHREPDLRQKPRFLVGLRAHLLPPGCECCMSCAVQGCPRPQVTWYKNDESLAGNPAVYSTDVQGVCSLIIPSVSPEDSGRYKAVAENALGQAVSTTTLIVTESSP</sequence>
<feature type="compositionally biased region" description="Gly residues" evidence="11">
    <location>
        <begin position="752"/>
        <end position="778"/>
    </location>
</feature>
<feature type="region of interest" description="Disordered" evidence="11">
    <location>
        <begin position="416"/>
        <end position="934"/>
    </location>
</feature>
<keyword evidence="7" id="KW-0539">Nucleus</keyword>
<evidence type="ECO:0000256" key="7">
    <source>
        <dbReference type="ARBA" id="ARBA00023242"/>
    </source>
</evidence>
<feature type="compositionally biased region" description="Gly residues" evidence="11">
    <location>
        <begin position="953"/>
        <end position="984"/>
    </location>
</feature>
<feature type="compositionally biased region" description="Gly residues" evidence="11">
    <location>
        <begin position="1401"/>
        <end position="1417"/>
    </location>
</feature>
<feature type="compositionally biased region" description="Low complexity" evidence="11">
    <location>
        <begin position="443"/>
        <end position="460"/>
    </location>
</feature>
<dbReference type="InterPro" id="IPR036179">
    <property type="entry name" value="Ig-like_dom_sf"/>
</dbReference>
<dbReference type="InterPro" id="IPR013783">
    <property type="entry name" value="Ig-like_fold"/>
</dbReference>
<comment type="subcellular location">
    <subcellularLocation>
        <location evidence="2">Cytoplasm</location>
        <location evidence="2">Myofibril</location>
        <location evidence="2">Sarcomere</location>
        <location evidence="2">Z line</location>
    </subcellularLocation>
    <subcellularLocation>
        <location evidence="1">Nucleus</location>
    </subcellularLocation>
</comment>
<dbReference type="Gene3D" id="2.60.40.10">
    <property type="entry name" value="Immunoglobulins"/>
    <property type="match status" value="11"/>
</dbReference>
<feature type="compositionally biased region" description="Basic and acidic residues" evidence="11">
    <location>
        <begin position="1641"/>
        <end position="1653"/>
    </location>
</feature>
<dbReference type="InterPro" id="IPR003598">
    <property type="entry name" value="Ig_sub2"/>
</dbReference>
<dbReference type="Bgee" id="ENSECAG00000030801">
    <property type="expression patterns" value="Expressed in gluteus medius and 10 other cell types or tissues"/>
</dbReference>
<dbReference type="InterPro" id="IPR036116">
    <property type="entry name" value="FN3_sf"/>
</dbReference>
<feature type="compositionally biased region" description="Gly residues" evidence="11">
    <location>
        <begin position="658"/>
        <end position="678"/>
    </location>
</feature>
<feature type="domain" description="Fibronectin type-III" evidence="13">
    <location>
        <begin position="2431"/>
        <end position="2524"/>
    </location>
</feature>
<dbReference type="Pfam" id="PF18362">
    <property type="entry name" value="THB"/>
    <property type="match status" value="1"/>
</dbReference>
<reference evidence="14" key="3">
    <citation type="submission" date="2025-09" db="UniProtKB">
        <authorList>
            <consortium name="Ensembl"/>
        </authorList>
    </citation>
    <scope>IDENTIFICATION</scope>
    <source>
        <strain evidence="14">Thoroughbred</strain>
    </source>
</reference>
<keyword evidence="4" id="KW-0677">Repeat</keyword>
<evidence type="ECO:0000256" key="3">
    <source>
        <dbReference type="ARBA" id="ARBA00022490"/>
    </source>
</evidence>
<feature type="domain" description="Ig-like" evidence="12">
    <location>
        <begin position="1842"/>
        <end position="1927"/>
    </location>
</feature>
<organism evidence="14 15">
    <name type="scientific">Equus caballus</name>
    <name type="common">Horse</name>
    <dbReference type="NCBI Taxonomy" id="9796"/>
    <lineage>
        <taxon>Eukaryota</taxon>
        <taxon>Metazoa</taxon>
        <taxon>Chordata</taxon>
        <taxon>Craniata</taxon>
        <taxon>Vertebrata</taxon>
        <taxon>Euteleostomi</taxon>
        <taxon>Mammalia</taxon>
        <taxon>Eutheria</taxon>
        <taxon>Laurasiatheria</taxon>
        <taxon>Perissodactyla</taxon>
        <taxon>Equidae</taxon>
        <taxon>Equus</taxon>
    </lineage>
</organism>
<dbReference type="GeneTree" id="ENSGT00940000162073"/>
<feature type="domain" description="Ig-like" evidence="12">
    <location>
        <begin position="30"/>
        <end position="120"/>
    </location>
</feature>
<dbReference type="STRING" id="9796.ENSECAP00000054011"/>
<dbReference type="InterPro" id="IPR003961">
    <property type="entry name" value="FN3_dom"/>
</dbReference>
<dbReference type="InterPro" id="IPR007110">
    <property type="entry name" value="Ig-like_dom"/>
</dbReference>
<feature type="compositionally biased region" description="Low complexity" evidence="11">
    <location>
        <begin position="1526"/>
        <end position="1542"/>
    </location>
</feature>
<feature type="region of interest" description="Disordered" evidence="11">
    <location>
        <begin position="953"/>
        <end position="1185"/>
    </location>
</feature>
<keyword evidence="3" id="KW-0963">Cytoplasm</keyword>
<dbReference type="FunFam" id="2.60.40.10:FF:001231">
    <property type="entry name" value="Immunoglobulin-like and fibronectin type III domain containing 1"/>
    <property type="match status" value="1"/>
</dbReference>
<reference evidence="14" key="2">
    <citation type="submission" date="2025-08" db="UniProtKB">
        <authorList>
            <consortium name="Ensembl"/>
        </authorList>
    </citation>
    <scope>IDENTIFICATION</scope>
    <source>
        <strain evidence="14">Thoroughbred</strain>
    </source>
</reference>
<evidence type="ECO:0000256" key="9">
    <source>
        <dbReference type="ARBA" id="ARBA00063480"/>
    </source>
</evidence>
<dbReference type="PaxDb" id="9796-ENSECAP00000054011"/>
<dbReference type="PROSITE" id="PS50853">
    <property type="entry name" value="FN3"/>
    <property type="match status" value="4"/>
</dbReference>
<keyword evidence="15" id="KW-1185">Reference proteome</keyword>
<feature type="compositionally biased region" description="Gly residues" evidence="11">
    <location>
        <begin position="791"/>
        <end position="802"/>
    </location>
</feature>
<feature type="compositionally biased region" description="Basic and acidic residues" evidence="11">
    <location>
        <begin position="574"/>
        <end position="589"/>
    </location>
</feature>
<dbReference type="FunFam" id="2.60.40.10:FF:000617">
    <property type="entry name" value="Immunoglobulin-like and fibronectin type III domain-containing 1"/>
    <property type="match status" value="1"/>
</dbReference>
<evidence type="ECO:0000256" key="5">
    <source>
        <dbReference type="ARBA" id="ARBA00023054"/>
    </source>
</evidence>
<dbReference type="SMART" id="SM00060">
    <property type="entry name" value="FN3"/>
    <property type="match status" value="4"/>
</dbReference>
<evidence type="ECO:0000256" key="10">
    <source>
        <dbReference type="ARBA" id="ARBA00071158"/>
    </source>
</evidence>
<feature type="compositionally biased region" description="Gly residues" evidence="11">
    <location>
        <begin position="1288"/>
        <end position="1337"/>
    </location>
</feature>
<dbReference type="FunFam" id="2.60.40.10:FF:001438">
    <property type="entry name" value="Immunoglobulin-like and fibronectin type III domain-containing protein 1"/>
    <property type="match status" value="1"/>
</dbReference>
<dbReference type="InterPro" id="IPR013098">
    <property type="entry name" value="Ig_I-set"/>
</dbReference>
<feature type="compositionally biased region" description="Basic and acidic residues" evidence="11">
    <location>
        <begin position="534"/>
        <end position="550"/>
    </location>
</feature>
<dbReference type="FunFam" id="2.60.40.10:FF:001401">
    <property type="entry name" value="immunoglobulin-like and fibronectin type III domain-containing protein 1"/>
    <property type="match status" value="1"/>
</dbReference>
<feature type="region of interest" description="Disordered" evidence="11">
    <location>
        <begin position="1226"/>
        <end position="1848"/>
    </location>
</feature>
<feature type="domain" description="Fibronectin type-III" evidence="13">
    <location>
        <begin position="2034"/>
        <end position="2130"/>
    </location>
</feature>
<feature type="domain" description="Ig-like" evidence="12">
    <location>
        <begin position="2334"/>
        <end position="2418"/>
    </location>
</feature>
<evidence type="ECO:0000313" key="15">
    <source>
        <dbReference type="Proteomes" id="UP000002281"/>
    </source>
</evidence>
<dbReference type="FunFam" id="2.60.40.10:FF:001267">
    <property type="entry name" value="Immunoglobulin-like and fibronectin type III domain containing 1"/>
    <property type="match status" value="1"/>
</dbReference>
<dbReference type="CDD" id="cd00063">
    <property type="entry name" value="FN3"/>
    <property type="match status" value="4"/>
</dbReference>
<dbReference type="GO" id="GO:0030018">
    <property type="term" value="C:Z disc"/>
    <property type="evidence" value="ECO:0007669"/>
    <property type="project" value="UniProtKB-SubCell"/>
</dbReference>
<feature type="domain" description="Fibronectin type-III" evidence="13">
    <location>
        <begin position="2134"/>
        <end position="2233"/>
    </location>
</feature>
<dbReference type="Ensembl" id="ENSECAT00000068538.2">
    <property type="protein sequence ID" value="ENSECAP00000054011.2"/>
    <property type="gene ID" value="ENSECAG00000030801.3"/>
</dbReference>
<feature type="compositionally biased region" description="Gly residues" evidence="11">
    <location>
        <begin position="1000"/>
        <end position="1015"/>
    </location>
</feature>
<evidence type="ECO:0000256" key="6">
    <source>
        <dbReference type="ARBA" id="ARBA00023157"/>
    </source>
</evidence>
<accession>A0A5F5PZP4</accession>
<keyword evidence="5" id="KW-0175">Coiled coil</keyword>
<feature type="compositionally biased region" description="Gly residues" evidence="11">
    <location>
        <begin position="1478"/>
        <end position="1491"/>
    </location>
</feature>
<feature type="domain" description="Ig-like" evidence="12">
    <location>
        <begin position="1936"/>
        <end position="2025"/>
    </location>
</feature>
<feature type="domain" description="Fibronectin type-III" evidence="13">
    <location>
        <begin position="2235"/>
        <end position="2330"/>
    </location>
</feature>
<evidence type="ECO:0000259" key="13">
    <source>
        <dbReference type="PROSITE" id="PS50853"/>
    </source>
</evidence>
<dbReference type="FunCoup" id="A0A5F5PZP4">
    <property type="interactions" value="46"/>
</dbReference>
<feature type="compositionally biased region" description="Gly residues" evidence="11">
    <location>
        <begin position="889"/>
        <end position="900"/>
    </location>
</feature>
<feature type="compositionally biased region" description="Gly residues" evidence="11">
    <location>
        <begin position="1625"/>
        <end position="1637"/>
    </location>
</feature>
<dbReference type="InterPro" id="IPR003599">
    <property type="entry name" value="Ig_sub"/>
</dbReference>
<feature type="compositionally biased region" description="Gly residues" evidence="11">
    <location>
        <begin position="1346"/>
        <end position="1367"/>
    </location>
</feature>
<dbReference type="FunFam" id="2.60.40.10:FF:001525">
    <property type="entry name" value="Immunoglobulin-like and fibronectin type III domain-containing 1"/>
    <property type="match status" value="1"/>
</dbReference>
<feature type="compositionally biased region" description="Gly residues" evidence="11">
    <location>
        <begin position="1226"/>
        <end position="1273"/>
    </location>
</feature>
<feature type="compositionally biased region" description="Gly residues" evidence="11">
    <location>
        <begin position="551"/>
        <end position="573"/>
    </location>
</feature>
<dbReference type="Pfam" id="PF00041">
    <property type="entry name" value="fn3"/>
    <property type="match status" value="3"/>
</dbReference>
<dbReference type="Pfam" id="PF07679">
    <property type="entry name" value="I-set"/>
    <property type="match status" value="5"/>
</dbReference>
<name>A0A5F5PZP4_HORSE</name>
<dbReference type="InterPro" id="IPR050964">
    <property type="entry name" value="Striated_Muscle_Regulatory"/>
</dbReference>
<feature type="compositionally biased region" description="Basic and acidic residues" evidence="11">
    <location>
        <begin position="1802"/>
        <end position="1814"/>
    </location>
</feature>
<feature type="domain" description="Ig-like" evidence="12">
    <location>
        <begin position="2545"/>
        <end position="2635"/>
    </location>
</feature>
<reference evidence="14" key="1">
    <citation type="journal article" date="2009" name="Science">
        <title>Genome sequence, comparative analysis, and population genetics of the domestic horse.</title>
        <authorList>
            <consortium name="Broad Institute Genome Sequencing Platform"/>
            <consortium name="Broad Institute Whole Genome Assembly Team"/>
            <person name="Wade C.M."/>
            <person name="Giulotto E."/>
            <person name="Sigurdsson S."/>
            <person name="Zoli M."/>
            <person name="Gnerre S."/>
            <person name="Imsland F."/>
            <person name="Lear T.L."/>
            <person name="Adelson D.L."/>
            <person name="Bailey E."/>
            <person name="Bellone R.R."/>
            <person name="Bloecker H."/>
            <person name="Distl O."/>
            <person name="Edgar R.C."/>
            <person name="Garber M."/>
            <person name="Leeb T."/>
            <person name="Mauceli E."/>
            <person name="MacLeod J.N."/>
            <person name="Penedo M.C.T."/>
            <person name="Raison J.M."/>
            <person name="Sharpe T."/>
            <person name="Vogel J."/>
            <person name="Andersson L."/>
            <person name="Antczak D.F."/>
            <person name="Biagi T."/>
            <person name="Binns M.M."/>
            <person name="Chowdhary B.P."/>
            <person name="Coleman S.J."/>
            <person name="Della Valle G."/>
            <person name="Fryc S."/>
            <person name="Guerin G."/>
            <person name="Hasegawa T."/>
            <person name="Hill E.W."/>
            <person name="Jurka J."/>
            <person name="Kiialainen A."/>
            <person name="Lindgren G."/>
            <person name="Liu J."/>
            <person name="Magnani E."/>
            <person name="Mickelson J.R."/>
            <person name="Murray J."/>
            <person name="Nergadze S.G."/>
            <person name="Onofrio R."/>
            <person name="Pedroni S."/>
            <person name="Piras M.F."/>
            <person name="Raudsepp T."/>
            <person name="Rocchi M."/>
            <person name="Roeed K.H."/>
            <person name="Ryder O.A."/>
            <person name="Searle S."/>
            <person name="Skow L."/>
            <person name="Swinburne J.E."/>
            <person name="Syvaenen A.C."/>
            <person name="Tozaki T."/>
            <person name="Valberg S.J."/>
            <person name="Vaudin M."/>
            <person name="White J.R."/>
            <person name="Zody M.C."/>
            <person name="Lander E.S."/>
            <person name="Lindblad-Toh K."/>
        </authorList>
    </citation>
    <scope>NUCLEOTIDE SEQUENCE [LARGE SCALE GENOMIC DNA]</scope>
    <source>
        <strain evidence="14">Thoroughbred</strain>
    </source>
</reference>
<dbReference type="SUPFAM" id="SSF49265">
    <property type="entry name" value="Fibronectin type III"/>
    <property type="match status" value="3"/>
</dbReference>
<feature type="compositionally biased region" description="Basic and acidic residues" evidence="11">
    <location>
        <begin position="1275"/>
        <end position="1287"/>
    </location>
</feature>